<reference evidence="2" key="2">
    <citation type="submission" date="2025-08" db="UniProtKB">
        <authorList>
            <consortium name="RefSeq"/>
        </authorList>
    </citation>
    <scope>IDENTIFICATION</scope>
    <source>
        <tissue evidence="2">Young leaves</tissue>
    </source>
</reference>
<sequence>MGLAPAADQNFKTFQSAYPYVVQKLLYDNSASARRILYLLVRSKDGVVLRRFLMTVDATSLTGAMISKDATFFRQHLNWAPADIICHRMIKVVGWNEALG</sequence>
<gene>
    <name evidence="2" type="primary">LOC120113128</name>
</gene>
<name>A0A8B9ATT0_PHODC</name>
<dbReference type="KEGG" id="pda:120113128"/>
<dbReference type="Proteomes" id="UP000228380">
    <property type="component" value="Chromosome 14"/>
</dbReference>
<organism evidence="1 2">
    <name type="scientific">Phoenix dactylifera</name>
    <name type="common">Date palm</name>
    <dbReference type="NCBI Taxonomy" id="42345"/>
    <lineage>
        <taxon>Eukaryota</taxon>
        <taxon>Viridiplantae</taxon>
        <taxon>Streptophyta</taxon>
        <taxon>Embryophyta</taxon>
        <taxon>Tracheophyta</taxon>
        <taxon>Spermatophyta</taxon>
        <taxon>Magnoliopsida</taxon>
        <taxon>Liliopsida</taxon>
        <taxon>Arecaceae</taxon>
        <taxon>Coryphoideae</taxon>
        <taxon>Phoeniceae</taxon>
        <taxon>Phoenix</taxon>
    </lineage>
</organism>
<accession>A0A8B9ATT0</accession>
<dbReference type="GeneID" id="120113128"/>
<dbReference type="OrthoDB" id="427480at2759"/>
<dbReference type="AlphaFoldDB" id="A0A8B9ATT0"/>
<reference evidence="1" key="1">
    <citation type="journal article" date="2019" name="Nat. Commun.">
        <title>Genome-wide association mapping of date palm fruit traits.</title>
        <authorList>
            <person name="Hazzouri K.M."/>
            <person name="Gros-Balthazard M."/>
            <person name="Flowers J.M."/>
            <person name="Copetti D."/>
            <person name="Lemansour A."/>
            <person name="Lebrun M."/>
            <person name="Masmoudi K."/>
            <person name="Ferrand S."/>
            <person name="Dhar M.I."/>
            <person name="Fresquez Z.A."/>
            <person name="Rosas U."/>
            <person name="Zhang J."/>
            <person name="Talag J."/>
            <person name="Lee S."/>
            <person name="Kudrna D."/>
            <person name="Powell R.F."/>
            <person name="Leitch I.J."/>
            <person name="Krueger R.R."/>
            <person name="Wing R.A."/>
            <person name="Amiri K.M.A."/>
            <person name="Purugganan M.D."/>
        </authorList>
    </citation>
    <scope>NUCLEOTIDE SEQUENCE [LARGE SCALE GENOMIC DNA]</scope>
    <source>
        <strain evidence="1">cv. Khalas</strain>
    </source>
</reference>
<evidence type="ECO:0000313" key="2">
    <source>
        <dbReference type="RefSeq" id="XP_038989870.1"/>
    </source>
</evidence>
<keyword evidence="1" id="KW-1185">Reference proteome</keyword>
<dbReference type="RefSeq" id="XP_038989870.1">
    <property type="nucleotide sequence ID" value="XM_039133942.1"/>
</dbReference>
<protein>
    <submittedName>
        <fullName evidence="2">Uncharacterized protein LOC120113128</fullName>
    </submittedName>
</protein>
<proteinExistence type="predicted"/>
<evidence type="ECO:0000313" key="1">
    <source>
        <dbReference type="Proteomes" id="UP000228380"/>
    </source>
</evidence>